<organism evidence="8 9">
    <name type="scientific">Parapedobacter pyrenivorans</name>
    <dbReference type="NCBI Taxonomy" id="1305674"/>
    <lineage>
        <taxon>Bacteria</taxon>
        <taxon>Pseudomonadati</taxon>
        <taxon>Bacteroidota</taxon>
        <taxon>Sphingobacteriia</taxon>
        <taxon>Sphingobacteriales</taxon>
        <taxon>Sphingobacteriaceae</taxon>
        <taxon>Parapedobacter</taxon>
    </lineage>
</organism>
<dbReference type="GO" id="GO:0045259">
    <property type="term" value="C:proton-transporting ATP synthase complex"/>
    <property type="evidence" value="ECO:0007669"/>
    <property type="project" value="UniProtKB-KW"/>
</dbReference>
<dbReference type="GO" id="GO:0005886">
    <property type="term" value="C:plasma membrane"/>
    <property type="evidence" value="ECO:0007669"/>
    <property type="project" value="UniProtKB-SubCell"/>
</dbReference>
<dbReference type="SUPFAM" id="SSF47928">
    <property type="entry name" value="N-terminal domain of the delta subunit of the F1F0-ATP synthase"/>
    <property type="match status" value="1"/>
</dbReference>
<comment type="function">
    <text evidence="7">F(1)F(0) ATP synthase produces ATP from ADP in the presence of a proton or sodium gradient. F-type ATPases consist of two structural domains, F(1) containing the extramembraneous catalytic core and F(0) containing the membrane proton channel, linked together by a central stalk and a peripheral stalk. During catalysis, ATP synthesis in the catalytic domain of F(1) is coupled via a rotary mechanism of the central stalk subunits to proton translocation.</text>
</comment>
<comment type="similarity">
    <text evidence="7">Belongs to the ATPase delta chain family.</text>
</comment>
<reference evidence="8" key="1">
    <citation type="journal article" date="2014" name="Int. J. Syst. Evol. Microbiol.">
        <title>Complete genome sequence of Corynebacterium casei LMG S-19264T (=DSM 44701T), isolated from a smear-ripened cheese.</title>
        <authorList>
            <consortium name="US DOE Joint Genome Institute (JGI-PGF)"/>
            <person name="Walter F."/>
            <person name="Albersmeier A."/>
            <person name="Kalinowski J."/>
            <person name="Ruckert C."/>
        </authorList>
    </citation>
    <scope>NUCLEOTIDE SEQUENCE</scope>
    <source>
        <strain evidence="8">CGMCC 1.12195</strain>
    </source>
</reference>
<reference evidence="8" key="2">
    <citation type="submission" date="2020-09" db="EMBL/GenBank/DDBJ databases">
        <authorList>
            <person name="Sun Q."/>
            <person name="Zhou Y."/>
        </authorList>
    </citation>
    <scope>NUCLEOTIDE SEQUENCE</scope>
    <source>
        <strain evidence="8">CGMCC 1.12195</strain>
    </source>
</reference>
<comment type="function">
    <text evidence="7">This protein is part of the stalk that links CF(0) to CF(1). It either transmits conformational changes from CF(0) to CF(1) or is implicated in proton conduction.</text>
</comment>
<dbReference type="InterPro" id="IPR000711">
    <property type="entry name" value="ATPase_OSCP/dsu"/>
</dbReference>
<evidence type="ECO:0000256" key="6">
    <source>
        <dbReference type="ARBA" id="ARBA00023310"/>
    </source>
</evidence>
<keyword evidence="7" id="KW-1003">Cell membrane</keyword>
<evidence type="ECO:0000313" key="9">
    <source>
        <dbReference type="Proteomes" id="UP000660862"/>
    </source>
</evidence>
<dbReference type="RefSeq" id="WP_188505483.1">
    <property type="nucleotide sequence ID" value="NZ_BMER01000001.1"/>
</dbReference>
<evidence type="ECO:0000256" key="1">
    <source>
        <dbReference type="ARBA" id="ARBA00004370"/>
    </source>
</evidence>
<keyword evidence="6 7" id="KW-0066">ATP synthesis</keyword>
<dbReference type="InterPro" id="IPR020781">
    <property type="entry name" value="ATPase_OSCP/d_CS"/>
</dbReference>
<evidence type="ECO:0000313" key="8">
    <source>
        <dbReference type="EMBL" id="GGG84656.1"/>
    </source>
</evidence>
<keyword evidence="5 7" id="KW-0472">Membrane</keyword>
<protein>
    <recommendedName>
        <fullName evidence="7">ATP synthase subunit delta</fullName>
    </recommendedName>
    <alternativeName>
        <fullName evidence="7">ATP synthase F(1) sector subunit delta</fullName>
    </alternativeName>
    <alternativeName>
        <fullName evidence="7">F-type ATPase subunit delta</fullName>
        <shortName evidence="7">F-ATPase subunit delta</shortName>
    </alternativeName>
</protein>
<evidence type="ECO:0000256" key="4">
    <source>
        <dbReference type="ARBA" id="ARBA00023065"/>
    </source>
</evidence>
<dbReference type="GO" id="GO:0046933">
    <property type="term" value="F:proton-transporting ATP synthase activity, rotational mechanism"/>
    <property type="evidence" value="ECO:0007669"/>
    <property type="project" value="UniProtKB-UniRule"/>
</dbReference>
<name>A0A917HMW1_9SPHI</name>
<dbReference type="Proteomes" id="UP000660862">
    <property type="component" value="Unassembled WGS sequence"/>
</dbReference>
<dbReference type="EMBL" id="BMER01000001">
    <property type="protein sequence ID" value="GGG84656.1"/>
    <property type="molecule type" value="Genomic_DNA"/>
</dbReference>
<evidence type="ECO:0000256" key="2">
    <source>
        <dbReference type="ARBA" id="ARBA00022448"/>
    </source>
</evidence>
<dbReference type="AlphaFoldDB" id="A0A917HMW1"/>
<gene>
    <name evidence="7 8" type="primary">atpH</name>
    <name evidence="8" type="ORF">GCM10007415_17360</name>
</gene>
<dbReference type="PROSITE" id="PS00389">
    <property type="entry name" value="ATPASE_DELTA"/>
    <property type="match status" value="1"/>
</dbReference>
<evidence type="ECO:0000256" key="5">
    <source>
        <dbReference type="ARBA" id="ARBA00023136"/>
    </source>
</evidence>
<sequence>MSEFKVASRYAKSLIDLAQEQGNLEVVKQDMDQFVAVLYANKELQAVLKNPIMKQDKKRNILDALFAQRIHPSITAFFHIMVRKGRAGILYATAREFVREYNEVKGIVHATVVSAVALSPKNLDALQRVIASEINAAVILQNTVDPSLIGGFIVKVGDKQVDASITGKLKKLERHFETQVVN</sequence>
<keyword evidence="2 7" id="KW-0813">Transport</keyword>
<comment type="caution">
    <text evidence="8">The sequence shown here is derived from an EMBL/GenBank/DDBJ whole genome shotgun (WGS) entry which is preliminary data.</text>
</comment>
<keyword evidence="4 7" id="KW-0406">Ion transport</keyword>
<comment type="subcellular location">
    <subcellularLocation>
        <location evidence="7">Cell membrane</location>
        <topology evidence="7">Peripheral membrane protein</topology>
    </subcellularLocation>
    <subcellularLocation>
        <location evidence="1">Membrane</location>
    </subcellularLocation>
</comment>
<keyword evidence="3 7" id="KW-0375">Hydrogen ion transport</keyword>
<dbReference type="Gene3D" id="1.10.520.20">
    <property type="entry name" value="N-terminal domain of the delta subunit of the F1F0-ATP synthase"/>
    <property type="match status" value="1"/>
</dbReference>
<proteinExistence type="inferred from homology"/>
<accession>A0A917HMW1</accession>
<keyword evidence="7" id="KW-0139">CF(1)</keyword>
<dbReference type="NCBIfam" id="TIGR01145">
    <property type="entry name" value="ATP_synt_delta"/>
    <property type="match status" value="1"/>
</dbReference>
<dbReference type="InterPro" id="IPR026015">
    <property type="entry name" value="ATP_synth_OSCP/delta_N_sf"/>
</dbReference>
<evidence type="ECO:0000256" key="7">
    <source>
        <dbReference type="HAMAP-Rule" id="MF_01416"/>
    </source>
</evidence>
<dbReference type="Pfam" id="PF00213">
    <property type="entry name" value="OSCP"/>
    <property type="match status" value="1"/>
</dbReference>
<dbReference type="PANTHER" id="PTHR11910">
    <property type="entry name" value="ATP SYNTHASE DELTA CHAIN"/>
    <property type="match status" value="1"/>
</dbReference>
<keyword evidence="9" id="KW-1185">Reference proteome</keyword>
<evidence type="ECO:0000256" key="3">
    <source>
        <dbReference type="ARBA" id="ARBA00022781"/>
    </source>
</evidence>
<dbReference type="PRINTS" id="PR00125">
    <property type="entry name" value="ATPASEDELTA"/>
</dbReference>
<dbReference type="HAMAP" id="MF_01416">
    <property type="entry name" value="ATP_synth_delta_bact"/>
    <property type="match status" value="1"/>
</dbReference>